<evidence type="ECO:0000313" key="1">
    <source>
        <dbReference type="EMBL" id="WYJ78170.1"/>
    </source>
</evidence>
<evidence type="ECO:0000313" key="2">
    <source>
        <dbReference type="Proteomes" id="UP000664701"/>
    </source>
</evidence>
<keyword evidence="2" id="KW-1185">Reference proteome</keyword>
<sequence length="155" mass="18084">MSPQLAKENFFVLILNQIKNEEAQTKEETQLQELLLEIGEALLQEGTINELLIKKINQALQQRHYFDLCVQFNTGELVVTSQFSPSLSRVDRNYIEAIVSVVEALEKGPIEIKRCEQCSEWFLPYKRAKVSKFCSKKCRNRANYLINKEKNNDHY</sequence>
<dbReference type="EMBL" id="CP147251">
    <property type="protein sequence ID" value="WYJ78170.1"/>
    <property type="molecule type" value="Genomic_DNA"/>
</dbReference>
<protein>
    <recommendedName>
        <fullName evidence="3">CGNR zinc finger domain-containing protein</fullName>
    </recommendedName>
</protein>
<name>A0ABZ2SSX7_9ENTE</name>
<dbReference type="InterPro" id="IPR023286">
    <property type="entry name" value="ABATE_dom_sf"/>
</dbReference>
<dbReference type="Proteomes" id="UP000664701">
    <property type="component" value="Chromosome"/>
</dbReference>
<organism evidence="1 2">
    <name type="scientific">Candidatus Enterococcus lowellii</name>
    <dbReference type="NCBI Taxonomy" id="2230877"/>
    <lineage>
        <taxon>Bacteria</taxon>
        <taxon>Bacillati</taxon>
        <taxon>Bacillota</taxon>
        <taxon>Bacilli</taxon>
        <taxon>Lactobacillales</taxon>
        <taxon>Enterococcaceae</taxon>
        <taxon>Enterococcus</taxon>
    </lineage>
</organism>
<gene>
    <name evidence="1" type="ORF">DOK78_002827</name>
</gene>
<dbReference type="RefSeq" id="WP_207941666.1">
    <property type="nucleotide sequence ID" value="NZ_CP147251.1"/>
</dbReference>
<dbReference type="SUPFAM" id="SSF160904">
    <property type="entry name" value="Jann2411-like"/>
    <property type="match status" value="1"/>
</dbReference>
<proteinExistence type="predicted"/>
<reference evidence="1 2" key="1">
    <citation type="submission" date="2024-03" db="EMBL/GenBank/DDBJ databases">
        <title>The Genome Sequence of Enterococcus sp. DIV2402.</title>
        <authorList>
            <consortium name="The Broad Institute Genomics Platform"/>
            <consortium name="The Broad Institute Microbial Omics Core"/>
            <consortium name="The Broad Institute Genomic Center for Infectious Diseases"/>
            <person name="Earl A."/>
            <person name="Manson A."/>
            <person name="Gilmore M."/>
            <person name="Schwartman J."/>
            <person name="Shea T."/>
            <person name="Abouelleil A."/>
            <person name="Cao P."/>
            <person name="Chapman S."/>
            <person name="Cusick C."/>
            <person name="Young S."/>
            <person name="Neafsey D."/>
            <person name="Nusbaum C."/>
            <person name="Birren B."/>
        </authorList>
    </citation>
    <scope>NUCLEOTIDE SEQUENCE [LARGE SCALE GENOMIC DNA]</scope>
    <source>
        <strain evidence="1 2">DIV2402</strain>
    </source>
</reference>
<evidence type="ECO:0008006" key="3">
    <source>
        <dbReference type="Google" id="ProtNLM"/>
    </source>
</evidence>
<dbReference type="Gene3D" id="1.10.3300.10">
    <property type="entry name" value="Jann2411-like domain"/>
    <property type="match status" value="1"/>
</dbReference>
<accession>A0ABZ2SSX7</accession>